<evidence type="ECO:0000313" key="2">
    <source>
        <dbReference type="EMBL" id="KAK9826782.1"/>
    </source>
</evidence>
<sequence>MCSPRHCAQQVNAGTVRLALVGDVHGHWSSEDAEALAWLNADAVILVGDFGEEDLELIYKVAVLQVPKAVMLGNHDAWFSLTARSRTRWHRGTQRNAVRLGYAGGVAASKGVEEDSQGSTCYDGVRAQLRALGNAHVGFGSLRVRAASGQELSIVGARPFSKGGGDARWRDVQAFYATMYLVQSPEESARRIVAEALLQPPGAPIVLVAHNGPAGLGSAQHNICGVDFSPNEGDHGDDDLTAVLRELAAAGRHVPLVVFGHMHQQLKGGGQRDMVAISATTGTVHLNAAVVPRGPPGAWRVVRKEALLRSADSGDPHRLVRRAWHAFSREWEPVVSPRL</sequence>
<dbReference type="PANTHER" id="PTHR35769">
    <property type="entry name" value="CALCINEURIN-LIKE METALLO-PHOSPHOESTERASE SUPERFAMILY PROTEIN"/>
    <property type="match status" value="1"/>
</dbReference>
<reference evidence="2 3" key="1">
    <citation type="journal article" date="2024" name="Nat. Commun.">
        <title>Phylogenomics reveals the evolutionary origins of lichenization in chlorophyte algae.</title>
        <authorList>
            <person name="Puginier C."/>
            <person name="Libourel C."/>
            <person name="Otte J."/>
            <person name="Skaloud P."/>
            <person name="Haon M."/>
            <person name="Grisel S."/>
            <person name="Petersen M."/>
            <person name="Berrin J.G."/>
            <person name="Delaux P.M."/>
            <person name="Dal Grande F."/>
            <person name="Keller J."/>
        </authorList>
    </citation>
    <scope>NUCLEOTIDE SEQUENCE [LARGE SCALE GENOMIC DNA]</scope>
    <source>
        <strain evidence="2 3">SAG 245.80</strain>
    </source>
</reference>
<feature type="domain" description="Calcineurin-like phosphoesterase" evidence="1">
    <location>
        <begin position="17"/>
        <end position="264"/>
    </location>
</feature>
<keyword evidence="3" id="KW-1185">Reference proteome</keyword>
<dbReference type="Gene3D" id="3.60.21.10">
    <property type="match status" value="1"/>
</dbReference>
<dbReference type="GO" id="GO:0016787">
    <property type="term" value="F:hydrolase activity"/>
    <property type="evidence" value="ECO:0007669"/>
    <property type="project" value="InterPro"/>
</dbReference>
<accession>A0AAW1QZ70</accession>
<dbReference type="Pfam" id="PF00149">
    <property type="entry name" value="Metallophos"/>
    <property type="match status" value="1"/>
</dbReference>
<dbReference type="InterPro" id="IPR004843">
    <property type="entry name" value="Calcineurin-like_PHP"/>
</dbReference>
<organism evidence="2 3">
    <name type="scientific">Elliptochloris bilobata</name>
    <dbReference type="NCBI Taxonomy" id="381761"/>
    <lineage>
        <taxon>Eukaryota</taxon>
        <taxon>Viridiplantae</taxon>
        <taxon>Chlorophyta</taxon>
        <taxon>core chlorophytes</taxon>
        <taxon>Trebouxiophyceae</taxon>
        <taxon>Trebouxiophyceae incertae sedis</taxon>
        <taxon>Elliptochloris clade</taxon>
        <taxon>Elliptochloris</taxon>
    </lineage>
</organism>
<dbReference type="PANTHER" id="PTHR35769:SF2">
    <property type="entry name" value="CALCINEURIN-LIKE METALLO-PHOSPHOESTERASE SUPERFAMILY PROTEIN"/>
    <property type="match status" value="1"/>
</dbReference>
<dbReference type="InterPro" id="IPR027629">
    <property type="entry name" value="DevT-like"/>
</dbReference>
<evidence type="ECO:0000313" key="3">
    <source>
        <dbReference type="Proteomes" id="UP001445335"/>
    </source>
</evidence>
<protein>
    <recommendedName>
        <fullName evidence="1">Calcineurin-like phosphoesterase domain-containing protein</fullName>
    </recommendedName>
</protein>
<name>A0AAW1QZ70_9CHLO</name>
<dbReference type="AlphaFoldDB" id="A0AAW1QZ70"/>
<dbReference type="SUPFAM" id="SSF56300">
    <property type="entry name" value="Metallo-dependent phosphatases"/>
    <property type="match status" value="1"/>
</dbReference>
<dbReference type="Proteomes" id="UP001445335">
    <property type="component" value="Unassembled WGS sequence"/>
</dbReference>
<evidence type="ECO:0000259" key="1">
    <source>
        <dbReference type="Pfam" id="PF00149"/>
    </source>
</evidence>
<proteinExistence type="predicted"/>
<dbReference type="EMBL" id="JALJOU010000063">
    <property type="protein sequence ID" value="KAK9826782.1"/>
    <property type="molecule type" value="Genomic_DNA"/>
</dbReference>
<dbReference type="InterPro" id="IPR029052">
    <property type="entry name" value="Metallo-depent_PP-like"/>
</dbReference>
<comment type="caution">
    <text evidence="2">The sequence shown here is derived from an EMBL/GenBank/DDBJ whole genome shotgun (WGS) entry which is preliminary data.</text>
</comment>
<gene>
    <name evidence="2" type="ORF">WJX81_008513</name>
</gene>